<dbReference type="PANTHER" id="PTHR45997">
    <property type="entry name" value="DNA LIGASE 4"/>
    <property type="match status" value="1"/>
</dbReference>
<sequence length="1398" mass="158499">MNYGSDDDDYSFAKKFMPTSSEHVDGGPSDLLDGLSKENDKDEEINNDGEDAKKEDNVGSDEDAMLQDPDDDDNKSIESAPDPDITGLTKEPSYDFANKQDFRMLCKRLEYLDLAMKNKHKKPMTKVQKLEMLLPSKSMKKMKNESLFPIFRLLMPNMDSSRKCITKEKSIAMAYCEALNFQKKSDKYEALYYYTDPIKLEKAKKGWGQLAGDLSRVVEAVMDDRVKAGQKTVTIGKINQLFDDLEASLTGMKDGAFNSRNPDNWRGASQSQSQSLATTQARKDKLSQKTVRTKFVKKLMELKISAREHKWIVRMLLEHIKVGLGFETIIGWFSDHAEDIWKSHNSLKSVCDKLSDPEWVAKREIELERAKEAQKKERFARIYNYPSSLDPVRIGSIISCMKSERTSLEGCLAQIGTVHAAVLANKKTLPKDDPARESLAIKFPAFVAEEKLDGERMIVHVHRGKVTMHTRSGNLYSRVYSPVLGPHLRKAVAKYDIDVILDGEVLAWDSKSEAVIEFGNNRTVAKLRRKWMESQGQVDERDLGLHEGEKEAKVMKPEYFKQFDKEEDDTEGGDEVWLKFTAFDVVYIGGPGAEECLKNGLRPYLEADESVEAGSIIHLSLFERKALLYHLMTEQKDFCDIVASWVIRPNGDSVEANDYFTTQLNDQLERGHAKCVLDSSKWTLNSGNWSPQFDTKRRQGRTDAQISRRRTELVDMYYNEIVEEKKGEGLVFKDLSSPYVLRGTAKTKLWLKMKPDYTTQNFISDIDVVVIGGTWAIGQRRSGYLSSFLCACVDSESHNREKYFTFCRINARSLDEKKLDEVMRYTGFQRRTGDKPTELGKWFKEEEHGTTLPDFISQRSFQDDPEGDNGGWRFSKNTDFYPDVFIKPEDSVIVTVKAGEIVGSDEYSAGLTLRFPRASGVRMGDKPSADCVDENELMQMKRQVDEQKSAYRATAGSSQSIMMTSPSKKMERDAEAGRVSRFWTAERYIRSKKTRKPKISRKALRRVKTVAGEEISEALDGLKFFVLAGEYSLDLTGLDAEQAKSEGWYDIAKDVRSASDVESFIYSHGGSLVNGHDLDVYAIASSADDLKVHTTIKGYDAKKEKVLKKQKVTKDNSTTIDIGVPGVLKWTHVFSLVFRWVKEMEALKEQGLSQEELDVQDEQIRKRLAEPRFFDYVSQSEMYGTATNALIWRHGDMDTSLMERALACLEQSAQPPKKRVRRTPDTAESTKAPWQQTAMKQLSANERWIMKLQYETLWPYSVDENGSANGEPKQPVIVYPDFFGDDFGLSDVPPFTEDKDRRSKASREMMNGSAGSKIPLLRAMGAMVSWNLHSSVTHILCDLACGVGSISWSPDLVGGLSDGLGDKQHERKLLARLEATMDHSVLLVSDEWVDAQWE</sequence>
<evidence type="ECO:0000256" key="6">
    <source>
        <dbReference type="SAM" id="MobiDB-lite"/>
    </source>
</evidence>
<evidence type="ECO:0000256" key="1">
    <source>
        <dbReference type="ARBA" id="ARBA00007572"/>
    </source>
</evidence>
<dbReference type="SUPFAM" id="SSF50249">
    <property type="entry name" value="Nucleic acid-binding proteins"/>
    <property type="match status" value="1"/>
</dbReference>
<dbReference type="InterPro" id="IPR012308">
    <property type="entry name" value="DNA_ligase_ATP-dep_N"/>
</dbReference>
<dbReference type="PANTHER" id="PTHR45997:SF1">
    <property type="entry name" value="DNA LIGASE 4"/>
    <property type="match status" value="1"/>
</dbReference>
<feature type="compositionally biased region" description="Acidic residues" evidence="6">
    <location>
        <begin position="58"/>
        <end position="73"/>
    </location>
</feature>
<keyword evidence="4" id="KW-0067">ATP-binding</keyword>
<dbReference type="Gene3D" id="1.10.3260.10">
    <property type="entry name" value="DNA ligase, ATP-dependent, N-terminal domain"/>
    <property type="match status" value="1"/>
</dbReference>
<dbReference type="OrthoDB" id="151490at2759"/>
<dbReference type="Pfam" id="PF01068">
    <property type="entry name" value="DNA_ligase_A_M"/>
    <property type="match status" value="1"/>
</dbReference>
<evidence type="ECO:0000259" key="7">
    <source>
        <dbReference type="PROSITE" id="PS50160"/>
    </source>
</evidence>
<dbReference type="Gene3D" id="2.40.50.140">
    <property type="entry name" value="Nucleic acid-binding proteins"/>
    <property type="match status" value="1"/>
</dbReference>
<dbReference type="PROSITE" id="PS50160">
    <property type="entry name" value="DNA_LIGASE_A3"/>
    <property type="match status" value="1"/>
</dbReference>
<evidence type="ECO:0000256" key="3">
    <source>
        <dbReference type="ARBA" id="ARBA00022741"/>
    </source>
</evidence>
<dbReference type="InterPro" id="IPR036599">
    <property type="entry name" value="DNA_ligase_N_sf"/>
</dbReference>
<dbReference type="GO" id="GO:0003910">
    <property type="term" value="F:DNA ligase (ATP) activity"/>
    <property type="evidence" value="ECO:0007669"/>
    <property type="project" value="InterPro"/>
</dbReference>
<proteinExistence type="inferred from homology"/>
<feature type="compositionally biased region" description="Acidic residues" evidence="6">
    <location>
        <begin position="1"/>
        <end position="10"/>
    </location>
</feature>
<dbReference type="InterPro" id="IPR016059">
    <property type="entry name" value="DNA_ligase_ATP-dep_CS"/>
</dbReference>
<dbReference type="GO" id="GO:0005524">
    <property type="term" value="F:ATP binding"/>
    <property type="evidence" value="ECO:0007669"/>
    <property type="project" value="UniProtKB-KW"/>
</dbReference>
<gene>
    <name evidence="8" type="ORF">SEMRO_61_G035070.1</name>
</gene>
<dbReference type="Proteomes" id="UP001153069">
    <property type="component" value="Unassembled WGS sequence"/>
</dbReference>
<feature type="compositionally biased region" description="Polar residues" evidence="6">
    <location>
        <begin position="955"/>
        <end position="967"/>
    </location>
</feature>
<dbReference type="InterPro" id="IPR012310">
    <property type="entry name" value="DNA_ligase_ATP-dep_cent"/>
</dbReference>
<dbReference type="Gene3D" id="3.30.470.30">
    <property type="entry name" value="DNA ligase/mRNA capping enzyme"/>
    <property type="match status" value="1"/>
</dbReference>
<dbReference type="InterPro" id="IPR012340">
    <property type="entry name" value="NA-bd_OB-fold"/>
</dbReference>
<dbReference type="PROSITE" id="PS00697">
    <property type="entry name" value="DNA_LIGASE_A1"/>
    <property type="match status" value="1"/>
</dbReference>
<evidence type="ECO:0000256" key="5">
    <source>
        <dbReference type="ARBA" id="ARBA00023242"/>
    </source>
</evidence>
<name>A0A9N8DEV1_9STRA</name>
<accession>A0A9N8DEV1</accession>
<feature type="compositionally biased region" description="Low complexity" evidence="6">
    <location>
        <begin position="268"/>
        <end position="280"/>
    </location>
</feature>
<dbReference type="SUPFAM" id="SSF56091">
    <property type="entry name" value="DNA ligase/mRNA capping enzyme, catalytic domain"/>
    <property type="match status" value="1"/>
</dbReference>
<feature type="region of interest" description="Disordered" evidence="6">
    <location>
        <begin position="1212"/>
        <end position="1233"/>
    </location>
</feature>
<evidence type="ECO:0000313" key="8">
    <source>
        <dbReference type="EMBL" id="CAB9499454.1"/>
    </source>
</evidence>
<comment type="similarity">
    <text evidence="1">Belongs to the ATP-dependent DNA ligase family.</text>
</comment>
<dbReference type="InterPro" id="IPR029710">
    <property type="entry name" value="LIG4"/>
</dbReference>
<dbReference type="GO" id="GO:0032807">
    <property type="term" value="C:DNA ligase IV complex"/>
    <property type="evidence" value="ECO:0007669"/>
    <property type="project" value="TreeGrafter"/>
</dbReference>
<dbReference type="Pfam" id="PF04675">
    <property type="entry name" value="DNA_ligase_A_N"/>
    <property type="match status" value="1"/>
</dbReference>
<feature type="region of interest" description="Disordered" evidence="6">
    <location>
        <begin position="950"/>
        <end position="970"/>
    </location>
</feature>
<dbReference type="GO" id="GO:0006310">
    <property type="term" value="P:DNA recombination"/>
    <property type="evidence" value="ECO:0007669"/>
    <property type="project" value="InterPro"/>
</dbReference>
<keyword evidence="9" id="KW-1185">Reference proteome</keyword>
<keyword evidence="3" id="KW-0547">Nucleotide-binding</keyword>
<organism evidence="8 9">
    <name type="scientific">Seminavis robusta</name>
    <dbReference type="NCBI Taxonomy" id="568900"/>
    <lineage>
        <taxon>Eukaryota</taxon>
        <taxon>Sar</taxon>
        <taxon>Stramenopiles</taxon>
        <taxon>Ochrophyta</taxon>
        <taxon>Bacillariophyta</taxon>
        <taxon>Bacillariophyceae</taxon>
        <taxon>Bacillariophycidae</taxon>
        <taxon>Naviculales</taxon>
        <taxon>Naviculaceae</taxon>
        <taxon>Seminavis</taxon>
    </lineage>
</organism>
<evidence type="ECO:0000256" key="4">
    <source>
        <dbReference type="ARBA" id="ARBA00022840"/>
    </source>
</evidence>
<dbReference type="GO" id="GO:0003677">
    <property type="term" value="F:DNA binding"/>
    <property type="evidence" value="ECO:0007669"/>
    <property type="project" value="InterPro"/>
</dbReference>
<keyword evidence="2 8" id="KW-0436">Ligase</keyword>
<comment type="caution">
    <text evidence="8">The sequence shown here is derived from an EMBL/GenBank/DDBJ whole genome shotgun (WGS) entry which is preliminary data.</text>
</comment>
<protein>
    <submittedName>
        <fullName evidence="8">DNA ligase 4</fullName>
    </submittedName>
</protein>
<evidence type="ECO:0000256" key="2">
    <source>
        <dbReference type="ARBA" id="ARBA00022598"/>
    </source>
</evidence>
<feature type="domain" description="ATP-dependent DNA ligase family profile" evidence="7">
    <location>
        <begin position="728"/>
        <end position="794"/>
    </location>
</feature>
<dbReference type="GO" id="GO:0006297">
    <property type="term" value="P:nucleotide-excision repair, DNA gap filling"/>
    <property type="evidence" value="ECO:0007669"/>
    <property type="project" value="TreeGrafter"/>
</dbReference>
<keyword evidence="5" id="KW-0539">Nucleus</keyword>
<feature type="region of interest" description="Disordered" evidence="6">
    <location>
        <begin position="260"/>
        <end position="285"/>
    </location>
</feature>
<feature type="region of interest" description="Disordered" evidence="6">
    <location>
        <begin position="1"/>
        <end position="92"/>
    </location>
</feature>
<evidence type="ECO:0000313" key="9">
    <source>
        <dbReference type="Proteomes" id="UP001153069"/>
    </source>
</evidence>
<dbReference type="EMBL" id="CAICTM010000060">
    <property type="protein sequence ID" value="CAB9499454.1"/>
    <property type="molecule type" value="Genomic_DNA"/>
</dbReference>
<dbReference type="GO" id="GO:0006303">
    <property type="term" value="P:double-strand break repair via nonhomologous end joining"/>
    <property type="evidence" value="ECO:0007669"/>
    <property type="project" value="TreeGrafter"/>
</dbReference>
<reference evidence="8" key="1">
    <citation type="submission" date="2020-06" db="EMBL/GenBank/DDBJ databases">
        <authorList>
            <consortium name="Plant Systems Biology data submission"/>
        </authorList>
    </citation>
    <scope>NUCLEOTIDE SEQUENCE</scope>
    <source>
        <strain evidence="8">D6</strain>
    </source>
</reference>